<protein>
    <recommendedName>
        <fullName evidence="5">NodB homology domain-containing protein</fullName>
    </recommendedName>
</protein>
<dbReference type="InterPro" id="IPR002509">
    <property type="entry name" value="NODB_dom"/>
</dbReference>
<evidence type="ECO:0000256" key="1">
    <source>
        <dbReference type="ARBA" id="ARBA00022723"/>
    </source>
</evidence>
<dbReference type="InterPro" id="IPR050248">
    <property type="entry name" value="Polysacc_deacetylase_ArnD"/>
</dbReference>
<gene>
    <name evidence="6" type="ORF">AK829_03070</name>
</gene>
<dbReference type="Gene3D" id="3.20.20.370">
    <property type="entry name" value="Glycoside hydrolase/deacetylase"/>
    <property type="match status" value="1"/>
</dbReference>
<evidence type="ECO:0000256" key="4">
    <source>
        <dbReference type="SAM" id="SignalP"/>
    </source>
</evidence>
<evidence type="ECO:0000259" key="5">
    <source>
        <dbReference type="PROSITE" id="PS51677"/>
    </source>
</evidence>
<dbReference type="GO" id="GO:0046872">
    <property type="term" value="F:metal ion binding"/>
    <property type="evidence" value="ECO:0007669"/>
    <property type="project" value="UniProtKB-KW"/>
</dbReference>
<dbReference type="STRING" id="156976.AK829_03070"/>
<dbReference type="InterPro" id="IPR011330">
    <property type="entry name" value="Glyco_hydro/deAcase_b/a-brl"/>
</dbReference>
<dbReference type="PANTHER" id="PTHR10587">
    <property type="entry name" value="GLYCOSYL TRANSFERASE-RELATED"/>
    <property type="match status" value="1"/>
</dbReference>
<keyword evidence="1" id="KW-0479">Metal-binding</keyword>
<accession>A0A0K1RA81</accession>
<dbReference type="Pfam" id="PF01522">
    <property type="entry name" value="Polysacc_deac_1"/>
    <property type="match status" value="1"/>
</dbReference>
<evidence type="ECO:0000256" key="2">
    <source>
        <dbReference type="ARBA" id="ARBA00022801"/>
    </source>
</evidence>
<dbReference type="KEGG" id="crie:AK829_03070"/>
<feature type="domain" description="NodB homology" evidence="5">
    <location>
        <begin position="97"/>
        <end position="273"/>
    </location>
</feature>
<feature type="region of interest" description="Disordered" evidence="3">
    <location>
        <begin position="62"/>
        <end position="93"/>
    </location>
</feature>
<keyword evidence="4" id="KW-0732">Signal</keyword>
<dbReference type="PATRIC" id="fig|156976.3.peg.605"/>
<sequence length="292" mass="31573">MNRVSRAVAAALCSLALVAPTIDVHASASSDIGARSSQAMNDAWRQGFNALPPQVRSAIPNELRPVEPAPPSHPAPPTEPERESAHEPTPAPDSCANCVALTFDDGPVPDTERLLDILDKKNVKASFFVVGNNARKYPKTVQRIRNGGHTIGNHTVDHPVLPRLSQDGINRQLDGTNAAIRNTTGQNPRWMRPPYGEYDARVTAASQSRGMAVALWDVDTLDWKHRNATKTCAVAVQQSRPGSVVLMHDIHGPTVDAVPCIIDGLRAKGLRPVSLDQMITSPQAGRVYSHRP</sequence>
<dbReference type="PROSITE" id="PS51677">
    <property type="entry name" value="NODB"/>
    <property type="match status" value="1"/>
</dbReference>
<dbReference type="RefSeq" id="WP_052204142.1">
    <property type="nucleotide sequence ID" value="NZ_CP012342.1"/>
</dbReference>
<feature type="compositionally biased region" description="Pro residues" evidence="3">
    <location>
        <begin position="67"/>
        <end position="78"/>
    </location>
</feature>
<evidence type="ECO:0000256" key="3">
    <source>
        <dbReference type="SAM" id="MobiDB-lite"/>
    </source>
</evidence>
<organism evidence="6 7">
    <name type="scientific">Corynebacterium riegelii</name>
    <dbReference type="NCBI Taxonomy" id="156976"/>
    <lineage>
        <taxon>Bacteria</taxon>
        <taxon>Bacillati</taxon>
        <taxon>Actinomycetota</taxon>
        <taxon>Actinomycetes</taxon>
        <taxon>Mycobacteriales</taxon>
        <taxon>Corynebacteriaceae</taxon>
        <taxon>Corynebacterium</taxon>
    </lineage>
</organism>
<dbReference type="GO" id="GO:0016020">
    <property type="term" value="C:membrane"/>
    <property type="evidence" value="ECO:0007669"/>
    <property type="project" value="TreeGrafter"/>
</dbReference>
<dbReference type="GO" id="GO:0005975">
    <property type="term" value="P:carbohydrate metabolic process"/>
    <property type="evidence" value="ECO:0007669"/>
    <property type="project" value="InterPro"/>
</dbReference>
<name>A0A0K1RA81_9CORY</name>
<dbReference type="AlphaFoldDB" id="A0A0K1RA81"/>
<keyword evidence="2" id="KW-0378">Hydrolase</keyword>
<feature type="chain" id="PRO_5038675622" description="NodB homology domain-containing protein" evidence="4">
    <location>
        <begin position="27"/>
        <end position="292"/>
    </location>
</feature>
<dbReference type="Proteomes" id="UP000060016">
    <property type="component" value="Chromosome"/>
</dbReference>
<dbReference type="CDD" id="cd10917">
    <property type="entry name" value="CE4_NodB_like_6s_7s"/>
    <property type="match status" value="1"/>
</dbReference>
<keyword evidence="7" id="KW-1185">Reference proteome</keyword>
<dbReference type="EMBL" id="CP012342">
    <property type="protein sequence ID" value="AKV58314.1"/>
    <property type="molecule type" value="Genomic_DNA"/>
</dbReference>
<proteinExistence type="predicted"/>
<dbReference type="SUPFAM" id="SSF88713">
    <property type="entry name" value="Glycoside hydrolase/deacetylase"/>
    <property type="match status" value="1"/>
</dbReference>
<dbReference type="PANTHER" id="PTHR10587:SF133">
    <property type="entry name" value="CHITIN DEACETYLASE 1-RELATED"/>
    <property type="match status" value="1"/>
</dbReference>
<evidence type="ECO:0000313" key="6">
    <source>
        <dbReference type="EMBL" id="AKV58314.1"/>
    </source>
</evidence>
<dbReference type="GO" id="GO:0016810">
    <property type="term" value="F:hydrolase activity, acting on carbon-nitrogen (but not peptide) bonds"/>
    <property type="evidence" value="ECO:0007669"/>
    <property type="project" value="InterPro"/>
</dbReference>
<evidence type="ECO:0000313" key="7">
    <source>
        <dbReference type="Proteomes" id="UP000060016"/>
    </source>
</evidence>
<reference evidence="6 7" key="1">
    <citation type="submission" date="2015-08" db="EMBL/GenBank/DDBJ databases">
        <authorList>
            <person name="Babu N.S."/>
            <person name="Beckwith C.J."/>
            <person name="Beseler K.G."/>
            <person name="Brison A."/>
            <person name="Carone J.V."/>
            <person name="Caskin T.P."/>
            <person name="Diamond M."/>
            <person name="Durham M.E."/>
            <person name="Foxe J.M."/>
            <person name="Go M."/>
            <person name="Henderson B.A."/>
            <person name="Jones I.B."/>
            <person name="McGettigan J.A."/>
            <person name="Micheletti S.J."/>
            <person name="Nasrallah M.E."/>
            <person name="Ortiz D."/>
            <person name="Piller C.R."/>
            <person name="Privatt S.R."/>
            <person name="Schneider S.L."/>
            <person name="Sharp S."/>
            <person name="Smith T.C."/>
            <person name="Stanton J.D."/>
            <person name="Ullery H.E."/>
            <person name="Wilson R.J."/>
            <person name="Serrano M.G."/>
            <person name="Buck G."/>
            <person name="Lee V."/>
            <person name="Wang Y."/>
            <person name="Carvalho R."/>
            <person name="Voegtly L."/>
            <person name="Shi R."/>
            <person name="Duckworth R."/>
            <person name="Johnson A."/>
            <person name="Loviza R."/>
            <person name="Walstead R."/>
            <person name="Shah Z."/>
            <person name="Kiflezghi M."/>
            <person name="Wade K."/>
            <person name="Ball S.L."/>
            <person name="Bradley K.W."/>
            <person name="Asai D.J."/>
            <person name="Bowman C.A."/>
            <person name="Russell D.A."/>
            <person name="Pope W.H."/>
            <person name="Jacobs-Sera D."/>
            <person name="Hendrix R.W."/>
            <person name="Hatfull G.F."/>
        </authorList>
    </citation>
    <scope>NUCLEOTIDE SEQUENCE [LARGE SCALE GENOMIC DNA]</scope>
    <source>
        <strain evidence="6 7">PUDD_83A45</strain>
    </source>
</reference>
<feature type="signal peptide" evidence="4">
    <location>
        <begin position="1"/>
        <end position="26"/>
    </location>
</feature>